<dbReference type="AlphaFoldDB" id="A0A284RW91"/>
<sequence>MALDLFTITCIPVIAIEDYDVLSTLTFNDNSTFSAEETVVTAIVASDAADEYNIFTSVTGEGKTDAKGRSTSTRRRSRCRKGKTRKLETQRSEEGERRETLEARRREEAALQREVQHGWVACTVPS</sequence>
<reference evidence="3" key="1">
    <citation type="journal article" date="2017" name="Nat. Ecol. Evol.">
        <title>Genome expansion and lineage-specific genetic innovations in the forest pathogenic fungi Armillaria.</title>
        <authorList>
            <person name="Sipos G."/>
            <person name="Prasanna A.N."/>
            <person name="Walter M.C."/>
            <person name="O'Connor E."/>
            <person name="Balint B."/>
            <person name="Krizsan K."/>
            <person name="Kiss B."/>
            <person name="Hess J."/>
            <person name="Varga T."/>
            <person name="Slot J."/>
            <person name="Riley R."/>
            <person name="Boka B."/>
            <person name="Rigling D."/>
            <person name="Barry K."/>
            <person name="Lee J."/>
            <person name="Mihaltcheva S."/>
            <person name="LaButti K."/>
            <person name="Lipzen A."/>
            <person name="Waldron R."/>
            <person name="Moloney N.M."/>
            <person name="Sperisen C."/>
            <person name="Kredics L."/>
            <person name="Vagvoelgyi C."/>
            <person name="Patrignani A."/>
            <person name="Fitzpatrick D."/>
            <person name="Nagy I."/>
            <person name="Doyle S."/>
            <person name="Anderson J.B."/>
            <person name="Grigoriev I.V."/>
            <person name="Gueldener U."/>
            <person name="Muensterkoetter M."/>
            <person name="Nagy L.G."/>
        </authorList>
    </citation>
    <scope>NUCLEOTIDE SEQUENCE [LARGE SCALE GENOMIC DNA]</scope>
    <source>
        <strain evidence="3">C18/9</strain>
    </source>
</reference>
<accession>A0A284RW91</accession>
<evidence type="ECO:0000313" key="2">
    <source>
        <dbReference type="EMBL" id="SJL13030.1"/>
    </source>
</evidence>
<keyword evidence="3" id="KW-1185">Reference proteome</keyword>
<feature type="compositionally biased region" description="Basic residues" evidence="1">
    <location>
        <begin position="72"/>
        <end position="84"/>
    </location>
</feature>
<feature type="compositionally biased region" description="Basic and acidic residues" evidence="1">
    <location>
        <begin position="85"/>
        <end position="103"/>
    </location>
</feature>
<protein>
    <submittedName>
        <fullName evidence="2">Uncharacterized protein</fullName>
    </submittedName>
</protein>
<evidence type="ECO:0000256" key="1">
    <source>
        <dbReference type="SAM" id="MobiDB-lite"/>
    </source>
</evidence>
<dbReference type="EMBL" id="FUEG01000018">
    <property type="protein sequence ID" value="SJL13030.1"/>
    <property type="molecule type" value="Genomic_DNA"/>
</dbReference>
<evidence type="ECO:0000313" key="3">
    <source>
        <dbReference type="Proteomes" id="UP000219338"/>
    </source>
</evidence>
<name>A0A284RW91_ARMOS</name>
<gene>
    <name evidence="2" type="ORF">ARMOST_16466</name>
</gene>
<dbReference type="Proteomes" id="UP000219338">
    <property type="component" value="Unassembled WGS sequence"/>
</dbReference>
<organism evidence="2 3">
    <name type="scientific">Armillaria ostoyae</name>
    <name type="common">Armillaria root rot fungus</name>
    <dbReference type="NCBI Taxonomy" id="47428"/>
    <lineage>
        <taxon>Eukaryota</taxon>
        <taxon>Fungi</taxon>
        <taxon>Dikarya</taxon>
        <taxon>Basidiomycota</taxon>
        <taxon>Agaricomycotina</taxon>
        <taxon>Agaricomycetes</taxon>
        <taxon>Agaricomycetidae</taxon>
        <taxon>Agaricales</taxon>
        <taxon>Marasmiineae</taxon>
        <taxon>Physalacriaceae</taxon>
        <taxon>Armillaria</taxon>
    </lineage>
</organism>
<feature type="region of interest" description="Disordered" evidence="1">
    <location>
        <begin position="60"/>
        <end position="103"/>
    </location>
</feature>
<proteinExistence type="predicted"/>